<sequence length="128" mass="14364">MFLRRTGPVISVLLLRILLFNSLDTSMAVVTKCYNGCGLYRPCGPEDVVACDGHITCRYSHFAYGRFQAVCCDMYEEGCGEPGRDGAKRCNCETDLCNIRTDKYIVPPGPPLIKCYQSLFSTWEKCLL</sequence>
<accession>A0A8J2JPM7</accession>
<evidence type="ECO:0000313" key="3">
    <source>
        <dbReference type="Proteomes" id="UP000708208"/>
    </source>
</evidence>
<keyword evidence="1" id="KW-0732">Signal</keyword>
<feature type="chain" id="PRO_5035147214" evidence="1">
    <location>
        <begin position="29"/>
        <end position="128"/>
    </location>
</feature>
<reference evidence="2" key="1">
    <citation type="submission" date="2021-06" db="EMBL/GenBank/DDBJ databases">
        <authorList>
            <person name="Hodson N. C."/>
            <person name="Mongue J. A."/>
            <person name="Jaron S. K."/>
        </authorList>
    </citation>
    <scope>NUCLEOTIDE SEQUENCE</scope>
</reference>
<dbReference type="EMBL" id="CAJVCH010111799">
    <property type="protein sequence ID" value="CAG7724612.1"/>
    <property type="molecule type" value="Genomic_DNA"/>
</dbReference>
<protein>
    <submittedName>
        <fullName evidence="2">Uncharacterized protein</fullName>
    </submittedName>
</protein>
<comment type="caution">
    <text evidence="2">The sequence shown here is derived from an EMBL/GenBank/DDBJ whole genome shotgun (WGS) entry which is preliminary data.</text>
</comment>
<name>A0A8J2JPM7_9HEXA</name>
<keyword evidence="3" id="KW-1185">Reference proteome</keyword>
<proteinExistence type="predicted"/>
<feature type="signal peptide" evidence="1">
    <location>
        <begin position="1"/>
        <end position="28"/>
    </location>
</feature>
<evidence type="ECO:0000313" key="2">
    <source>
        <dbReference type="EMBL" id="CAG7724612.1"/>
    </source>
</evidence>
<dbReference type="AlphaFoldDB" id="A0A8J2JPM7"/>
<gene>
    <name evidence="2" type="ORF">AFUS01_LOCUS13622</name>
</gene>
<dbReference type="Proteomes" id="UP000708208">
    <property type="component" value="Unassembled WGS sequence"/>
</dbReference>
<organism evidence="2 3">
    <name type="scientific">Allacma fusca</name>
    <dbReference type="NCBI Taxonomy" id="39272"/>
    <lineage>
        <taxon>Eukaryota</taxon>
        <taxon>Metazoa</taxon>
        <taxon>Ecdysozoa</taxon>
        <taxon>Arthropoda</taxon>
        <taxon>Hexapoda</taxon>
        <taxon>Collembola</taxon>
        <taxon>Symphypleona</taxon>
        <taxon>Sminthuridae</taxon>
        <taxon>Allacma</taxon>
    </lineage>
</organism>
<evidence type="ECO:0000256" key="1">
    <source>
        <dbReference type="SAM" id="SignalP"/>
    </source>
</evidence>